<name>A0A0W0YZ23_LEGSP</name>
<comment type="caution">
    <text evidence="2">The sequence shown here is derived from an EMBL/GenBank/DDBJ whole genome shotgun (WGS) entry which is preliminary data.</text>
</comment>
<dbReference type="AlphaFoldDB" id="A0A0W0YZ23"/>
<gene>
    <name evidence="2" type="ORF">Lspi_2533</name>
</gene>
<evidence type="ECO:0008006" key="4">
    <source>
        <dbReference type="Google" id="ProtNLM"/>
    </source>
</evidence>
<dbReference type="Proteomes" id="UP000054877">
    <property type="component" value="Unassembled WGS sequence"/>
</dbReference>
<reference evidence="2 3" key="1">
    <citation type="submission" date="2015-11" db="EMBL/GenBank/DDBJ databases">
        <title>Genomic analysis of 38 Legionella species identifies large and diverse effector repertoires.</title>
        <authorList>
            <person name="Burstein D."/>
            <person name="Amaro F."/>
            <person name="Zusman T."/>
            <person name="Lifshitz Z."/>
            <person name="Cohen O."/>
            <person name="Gilbert J.A."/>
            <person name="Pupko T."/>
            <person name="Shuman H.A."/>
            <person name="Segal G."/>
        </authorList>
    </citation>
    <scope>NUCLEOTIDE SEQUENCE [LARGE SCALE GENOMIC DNA]</scope>
    <source>
        <strain evidence="2 3">Mt.St.Helens-9</strain>
    </source>
</reference>
<evidence type="ECO:0000313" key="2">
    <source>
        <dbReference type="EMBL" id="KTD61903.1"/>
    </source>
</evidence>
<organism evidence="2 3">
    <name type="scientific">Legionella spiritensis</name>
    <dbReference type="NCBI Taxonomy" id="452"/>
    <lineage>
        <taxon>Bacteria</taxon>
        <taxon>Pseudomonadati</taxon>
        <taxon>Pseudomonadota</taxon>
        <taxon>Gammaproteobacteria</taxon>
        <taxon>Legionellales</taxon>
        <taxon>Legionellaceae</taxon>
        <taxon>Legionella</taxon>
    </lineage>
</organism>
<dbReference type="STRING" id="452.Lspi_2533"/>
<feature type="region of interest" description="Disordered" evidence="1">
    <location>
        <begin position="1"/>
        <end position="25"/>
    </location>
</feature>
<dbReference type="RefSeq" id="WP_065238426.1">
    <property type="nucleotide sequence ID" value="NZ_CAAAII010000006.1"/>
</dbReference>
<proteinExistence type="predicted"/>
<evidence type="ECO:0000313" key="3">
    <source>
        <dbReference type="Proteomes" id="UP000054877"/>
    </source>
</evidence>
<accession>A0A0W0YZ23</accession>
<keyword evidence="3" id="KW-1185">Reference proteome</keyword>
<dbReference type="EMBL" id="LNYX01000031">
    <property type="protein sequence ID" value="KTD61903.1"/>
    <property type="molecule type" value="Genomic_DNA"/>
</dbReference>
<feature type="compositionally biased region" description="Basic and acidic residues" evidence="1">
    <location>
        <begin position="1"/>
        <end position="10"/>
    </location>
</feature>
<evidence type="ECO:0000256" key="1">
    <source>
        <dbReference type="SAM" id="MobiDB-lite"/>
    </source>
</evidence>
<sequence length="89" mass="9867">MAQARKRESIQPESGNEKAQVGDAANQLLEETKKLANELYQDTLKKMGDAQHNVKDYSDDLLKKVQKNPLKSVLIAGGIGFLLSSLLRK</sequence>
<dbReference type="PATRIC" id="fig|452.5.peg.2802"/>
<protein>
    <recommendedName>
        <fullName evidence="4">DUF883 domain-containing protein</fullName>
    </recommendedName>
</protein>